<evidence type="ECO:0000256" key="1">
    <source>
        <dbReference type="SAM" id="MobiDB-lite"/>
    </source>
</evidence>
<gene>
    <name evidence="2" type="ORF">SAMN05421543_110112</name>
</gene>
<accession>A0A1I7JL22</accession>
<evidence type="ECO:0000313" key="3">
    <source>
        <dbReference type="Proteomes" id="UP000183508"/>
    </source>
</evidence>
<protein>
    <submittedName>
        <fullName evidence="2">Uncharacterized protein</fullName>
    </submittedName>
</protein>
<sequence>MTSALPGPLLAEMADRRNPESPAPVAGHRRVIP</sequence>
<dbReference type="EMBL" id="FPBV01000010">
    <property type="protein sequence ID" value="SFU85872.1"/>
    <property type="molecule type" value="Genomic_DNA"/>
</dbReference>
<evidence type="ECO:0000313" key="2">
    <source>
        <dbReference type="EMBL" id="SFU85872.1"/>
    </source>
</evidence>
<feature type="region of interest" description="Disordered" evidence="1">
    <location>
        <begin position="1"/>
        <end position="33"/>
    </location>
</feature>
<name>A0A1I7JL22_9BACL</name>
<keyword evidence="3" id="KW-1185">Reference proteome</keyword>
<dbReference type="AlphaFoldDB" id="A0A1I7JL22"/>
<proteinExistence type="predicted"/>
<reference evidence="3" key="1">
    <citation type="submission" date="2016-10" db="EMBL/GenBank/DDBJ databases">
        <authorList>
            <person name="Varghese N."/>
        </authorList>
    </citation>
    <scope>NUCLEOTIDE SEQUENCE [LARGE SCALE GENOMIC DNA]</scope>
    <source>
        <strain evidence="3">DSM 17980</strain>
    </source>
</reference>
<organism evidence="2 3">
    <name type="scientific">Alicyclobacillus macrosporangiidus</name>
    <dbReference type="NCBI Taxonomy" id="392015"/>
    <lineage>
        <taxon>Bacteria</taxon>
        <taxon>Bacillati</taxon>
        <taxon>Bacillota</taxon>
        <taxon>Bacilli</taxon>
        <taxon>Bacillales</taxon>
        <taxon>Alicyclobacillaceae</taxon>
        <taxon>Alicyclobacillus</taxon>
    </lineage>
</organism>
<dbReference type="Proteomes" id="UP000183508">
    <property type="component" value="Unassembled WGS sequence"/>
</dbReference>